<sequence length="204" mass="20749">MDAATLAAFAAAYFVFAASPGPDNMTIIARTISHGAASGIAYAAGMTLGILAVLTLAACGLSLVAEEMGVAMVALRYLGAAYLVWMGVKLWRAVPVVPDLQPAGGRQSLLAVFATGIALNLGNPKMPLFYMALLPQVVGAALTPAHLGALTAVILAVEAVVIGGYVLLAARARRLLRTPKAVRRVNRAAGTVMIGAGAAVVAAR</sequence>
<keyword evidence="3 6" id="KW-0812">Transmembrane</keyword>
<gene>
    <name evidence="7" type="ORF">GCM10011390_45260</name>
</gene>
<feature type="transmembrane region" description="Helical" evidence="6">
    <location>
        <begin position="41"/>
        <end position="61"/>
    </location>
</feature>
<evidence type="ECO:0000256" key="3">
    <source>
        <dbReference type="ARBA" id="ARBA00022692"/>
    </source>
</evidence>
<reference evidence="7" key="2">
    <citation type="submission" date="2020-09" db="EMBL/GenBank/DDBJ databases">
        <authorList>
            <person name="Sun Q."/>
            <person name="Zhou Y."/>
        </authorList>
    </citation>
    <scope>NUCLEOTIDE SEQUENCE</scope>
    <source>
        <strain evidence="7">CGMCC 1.15367</strain>
    </source>
</reference>
<dbReference type="Proteomes" id="UP000644699">
    <property type="component" value="Unassembled WGS sequence"/>
</dbReference>
<evidence type="ECO:0000256" key="1">
    <source>
        <dbReference type="ARBA" id="ARBA00004651"/>
    </source>
</evidence>
<evidence type="ECO:0000313" key="7">
    <source>
        <dbReference type="EMBL" id="GGE20917.1"/>
    </source>
</evidence>
<dbReference type="InterPro" id="IPR001123">
    <property type="entry name" value="LeuE-type"/>
</dbReference>
<dbReference type="RefSeq" id="WP_188912558.1">
    <property type="nucleotide sequence ID" value="NZ_BMIQ01000009.1"/>
</dbReference>
<dbReference type="Pfam" id="PF01810">
    <property type="entry name" value="LysE"/>
    <property type="match status" value="1"/>
</dbReference>
<keyword evidence="2" id="KW-1003">Cell membrane</keyword>
<comment type="subcellular location">
    <subcellularLocation>
        <location evidence="1">Cell membrane</location>
        <topology evidence="1">Multi-pass membrane protein</topology>
    </subcellularLocation>
</comment>
<proteinExistence type="predicted"/>
<reference evidence="7" key="1">
    <citation type="journal article" date="2014" name="Int. J. Syst. Evol. Microbiol.">
        <title>Complete genome sequence of Corynebacterium casei LMG S-19264T (=DSM 44701T), isolated from a smear-ripened cheese.</title>
        <authorList>
            <consortium name="US DOE Joint Genome Institute (JGI-PGF)"/>
            <person name="Walter F."/>
            <person name="Albersmeier A."/>
            <person name="Kalinowski J."/>
            <person name="Ruckert C."/>
        </authorList>
    </citation>
    <scope>NUCLEOTIDE SEQUENCE</scope>
    <source>
        <strain evidence="7">CGMCC 1.15367</strain>
    </source>
</reference>
<dbReference type="PIRSF" id="PIRSF006324">
    <property type="entry name" value="LeuE"/>
    <property type="match status" value="1"/>
</dbReference>
<comment type="caution">
    <text evidence="7">The sequence shown here is derived from an EMBL/GenBank/DDBJ whole genome shotgun (WGS) entry which is preliminary data.</text>
</comment>
<dbReference type="AlphaFoldDB" id="A0A917A015"/>
<keyword evidence="4 6" id="KW-1133">Transmembrane helix</keyword>
<keyword evidence="8" id="KW-1185">Reference proteome</keyword>
<dbReference type="EMBL" id="BMIQ01000009">
    <property type="protein sequence ID" value="GGE20917.1"/>
    <property type="molecule type" value="Genomic_DNA"/>
</dbReference>
<organism evidence="7 8">
    <name type="scientific">Aureimonas endophytica</name>
    <dbReference type="NCBI Taxonomy" id="2027858"/>
    <lineage>
        <taxon>Bacteria</taxon>
        <taxon>Pseudomonadati</taxon>
        <taxon>Pseudomonadota</taxon>
        <taxon>Alphaproteobacteria</taxon>
        <taxon>Hyphomicrobiales</taxon>
        <taxon>Aurantimonadaceae</taxon>
        <taxon>Aureimonas</taxon>
    </lineage>
</organism>
<name>A0A917A015_9HYPH</name>
<evidence type="ECO:0000256" key="5">
    <source>
        <dbReference type="ARBA" id="ARBA00023136"/>
    </source>
</evidence>
<evidence type="ECO:0000313" key="8">
    <source>
        <dbReference type="Proteomes" id="UP000644699"/>
    </source>
</evidence>
<dbReference type="GO" id="GO:0005886">
    <property type="term" value="C:plasma membrane"/>
    <property type="evidence" value="ECO:0007669"/>
    <property type="project" value="UniProtKB-SubCell"/>
</dbReference>
<evidence type="ECO:0000256" key="4">
    <source>
        <dbReference type="ARBA" id="ARBA00022989"/>
    </source>
</evidence>
<evidence type="ECO:0000256" key="6">
    <source>
        <dbReference type="SAM" id="Phobius"/>
    </source>
</evidence>
<dbReference type="PANTHER" id="PTHR30086:SF20">
    <property type="entry name" value="ARGININE EXPORTER PROTEIN ARGO-RELATED"/>
    <property type="match status" value="1"/>
</dbReference>
<dbReference type="GO" id="GO:0015171">
    <property type="term" value="F:amino acid transmembrane transporter activity"/>
    <property type="evidence" value="ECO:0007669"/>
    <property type="project" value="TreeGrafter"/>
</dbReference>
<feature type="transmembrane region" description="Helical" evidence="6">
    <location>
        <begin position="73"/>
        <end position="91"/>
    </location>
</feature>
<feature type="transmembrane region" description="Helical" evidence="6">
    <location>
        <begin position="153"/>
        <end position="172"/>
    </location>
</feature>
<accession>A0A917A015</accession>
<evidence type="ECO:0000256" key="2">
    <source>
        <dbReference type="ARBA" id="ARBA00022475"/>
    </source>
</evidence>
<feature type="transmembrane region" description="Helical" evidence="6">
    <location>
        <begin position="103"/>
        <end position="121"/>
    </location>
</feature>
<keyword evidence="5 6" id="KW-0472">Membrane</keyword>
<protein>
    <submittedName>
        <fullName evidence="7">Lysine exporter protein LysE/YggA</fullName>
    </submittedName>
</protein>
<dbReference type="PANTHER" id="PTHR30086">
    <property type="entry name" value="ARGININE EXPORTER PROTEIN ARGO"/>
    <property type="match status" value="1"/>
</dbReference>